<organism evidence="3 6">
    <name type="scientific">Rotaria socialis</name>
    <dbReference type="NCBI Taxonomy" id="392032"/>
    <lineage>
        <taxon>Eukaryota</taxon>
        <taxon>Metazoa</taxon>
        <taxon>Spiralia</taxon>
        <taxon>Gnathifera</taxon>
        <taxon>Rotifera</taxon>
        <taxon>Eurotatoria</taxon>
        <taxon>Bdelloidea</taxon>
        <taxon>Philodinida</taxon>
        <taxon>Philodinidae</taxon>
        <taxon>Rotaria</taxon>
    </lineage>
</organism>
<keyword evidence="2" id="KW-0732">Signal</keyword>
<evidence type="ECO:0000313" key="6">
    <source>
        <dbReference type="Proteomes" id="UP000663869"/>
    </source>
</evidence>
<dbReference type="EMBL" id="CAJOBQ010000150">
    <property type="protein sequence ID" value="CAF4274730.1"/>
    <property type="molecule type" value="Genomic_DNA"/>
</dbReference>
<feature type="compositionally biased region" description="Basic residues" evidence="1">
    <location>
        <begin position="535"/>
        <end position="556"/>
    </location>
</feature>
<reference evidence="3" key="1">
    <citation type="submission" date="2021-02" db="EMBL/GenBank/DDBJ databases">
        <authorList>
            <person name="Nowell W R."/>
        </authorList>
    </citation>
    <scope>NUCLEOTIDE SEQUENCE</scope>
</reference>
<dbReference type="Proteomes" id="UP000663869">
    <property type="component" value="Unassembled WGS sequence"/>
</dbReference>
<dbReference type="EMBL" id="CAJOBR010006196">
    <property type="protein sequence ID" value="CAF4838904.1"/>
    <property type="molecule type" value="Genomic_DNA"/>
</dbReference>
<evidence type="ECO:0000313" key="3">
    <source>
        <dbReference type="EMBL" id="CAF3604286.1"/>
    </source>
</evidence>
<feature type="region of interest" description="Disordered" evidence="1">
    <location>
        <begin position="486"/>
        <end position="556"/>
    </location>
</feature>
<accession>A0A818NG57</accession>
<dbReference type="AlphaFoldDB" id="A0A818NG57"/>
<name>A0A818NG57_9BILA</name>
<feature type="signal peptide" evidence="2">
    <location>
        <begin position="1"/>
        <end position="15"/>
    </location>
</feature>
<evidence type="ECO:0000256" key="1">
    <source>
        <dbReference type="SAM" id="MobiDB-lite"/>
    </source>
</evidence>
<evidence type="ECO:0000313" key="4">
    <source>
        <dbReference type="EMBL" id="CAF4274730.1"/>
    </source>
</evidence>
<gene>
    <name evidence="3" type="ORF">FME351_LOCUS22114</name>
    <name evidence="5" type="ORF">QYT958_LOCUS26268</name>
    <name evidence="4" type="ORF">TSG867_LOCUS4575</name>
</gene>
<proteinExistence type="predicted"/>
<evidence type="ECO:0008006" key="7">
    <source>
        <dbReference type="Google" id="ProtNLM"/>
    </source>
</evidence>
<protein>
    <recommendedName>
        <fullName evidence="7">DUF11 domain-containing protein</fullName>
    </recommendedName>
</protein>
<evidence type="ECO:0000256" key="2">
    <source>
        <dbReference type="SAM" id="SignalP"/>
    </source>
</evidence>
<feature type="compositionally biased region" description="Low complexity" evidence="1">
    <location>
        <begin position="486"/>
        <end position="499"/>
    </location>
</feature>
<comment type="caution">
    <text evidence="3">The sequence shown here is derived from an EMBL/GenBank/DDBJ whole genome shotgun (WGS) entry which is preliminary data.</text>
</comment>
<dbReference type="Proteomes" id="UP000663862">
    <property type="component" value="Unassembled WGS sequence"/>
</dbReference>
<dbReference type="Proteomes" id="UP000663848">
    <property type="component" value="Unassembled WGS sequence"/>
</dbReference>
<sequence>MIEIIILLYFACIEASHFYGGTVTWKPMNNTDNVSSIAVMFTQSYQWSRSHSSSTFCNQSIIVNQSPLLCNGSGTLVCTTAASTCGNYAALDIGEYCTDFSVVADSSSGQIFHVENITAGAEFCVAYTGYSWIGLQSSNCGSSGKKKRYYRSGGPGTTTRRTTVLTTTGATCYSTSAHWSIGTCVNLAIRPDGFINTPPVATVISPINVPIDTLTAITIPVIDADGDYTSCRWAQNTSALDECGDVCQSAPGGLLDGENCTLTFNSTGTAVGQYYAVALMVEDFYDPSTYTAFSRVPIQFLIHIVGAAVCPLQPQISSNLTACSAVEVGQTFTFTLTVVQGCSGTTLVDFFTMPPVYMIKGSIVSVGSNKWTITETWIPTAMQLGSQVYCAVATDSAQIQSDQYCLTFTVIPAGSTLLCPGDVPPTTTTTMGYTFEIHEYADSNFGFCLPPRFNGNLCFSGQVPVQQAPVQQGPLLRQVPLQQQLLQKRQPPRQQQQQQLRRRRQQQLLQRQRQQQHLRRRRRQQQQLLQQQPQLRRRQRRRRQQRRRRRRRQHQQLRQLRRLLRQQLL</sequence>
<feature type="compositionally biased region" description="Basic residues" evidence="1">
    <location>
        <begin position="514"/>
        <end position="524"/>
    </location>
</feature>
<evidence type="ECO:0000313" key="5">
    <source>
        <dbReference type="EMBL" id="CAF4838904.1"/>
    </source>
</evidence>
<feature type="compositionally biased region" description="Low complexity" evidence="1">
    <location>
        <begin position="525"/>
        <end position="534"/>
    </location>
</feature>
<dbReference type="EMBL" id="CAJNYU010002815">
    <property type="protein sequence ID" value="CAF3604286.1"/>
    <property type="molecule type" value="Genomic_DNA"/>
</dbReference>
<feature type="chain" id="PRO_5036233673" description="DUF11 domain-containing protein" evidence="2">
    <location>
        <begin position="16"/>
        <end position="569"/>
    </location>
</feature>